<evidence type="ECO:0000313" key="1">
    <source>
        <dbReference type="EMBL" id="EMJ35554.1"/>
    </source>
</evidence>
<dbReference type="Proteomes" id="UP000012164">
    <property type="component" value="Unassembled WGS sequence"/>
</dbReference>
<sequence length="79" mass="9520">MLRTIHSSFQLSNSRYFIILKFFLKNGMNPNLTYDKKHINLLCYTILKFVLITLYPWSERKDCFSNTEPMKISLNPIWE</sequence>
<comment type="caution">
    <text evidence="1">The sequence shown here is derived from an EMBL/GenBank/DDBJ whole genome shotgun (WGS) entry which is preliminary data.</text>
</comment>
<dbReference type="AlphaFoldDB" id="A0A0F6IBX9"/>
<gene>
    <name evidence="1" type="ORF">LEP1GSC079_0004</name>
</gene>
<evidence type="ECO:0000313" key="2">
    <source>
        <dbReference type="Proteomes" id="UP000012164"/>
    </source>
</evidence>
<reference evidence="1 2" key="1">
    <citation type="submission" date="2013-01" db="EMBL/GenBank/DDBJ databases">
        <authorList>
            <person name="Harkins D.M."/>
            <person name="Durkin A.S."/>
            <person name="Brinkac L.M."/>
            <person name="Haft D.H."/>
            <person name="Selengut J.D."/>
            <person name="Sanka R."/>
            <person name="DePew J."/>
            <person name="Purushe J."/>
            <person name="Peacock S.J."/>
            <person name="Thaipadungpanit J."/>
            <person name="Wuthiekanun V.W."/>
            <person name="Day N.P."/>
            <person name="Vinetz J.M."/>
            <person name="Sutton G.G."/>
            <person name="Nierman W.C."/>
            <person name="Fouts D.E."/>
        </authorList>
    </citation>
    <scope>NUCLEOTIDE SEQUENCE [LARGE SCALE GENOMIC DNA]</scope>
    <source>
        <strain evidence="1 2">FPW1039</strain>
    </source>
</reference>
<accession>A0A0F6IBX9</accession>
<protein>
    <submittedName>
        <fullName evidence="1">Uncharacterized protein</fullName>
    </submittedName>
</protein>
<organism evidence="1 2">
    <name type="scientific">Leptospira interrogans str. FPW1039</name>
    <dbReference type="NCBI Taxonomy" id="1193040"/>
    <lineage>
        <taxon>Bacteria</taxon>
        <taxon>Pseudomonadati</taxon>
        <taxon>Spirochaetota</taxon>
        <taxon>Spirochaetia</taxon>
        <taxon>Leptospirales</taxon>
        <taxon>Leptospiraceae</taxon>
        <taxon>Leptospira</taxon>
    </lineage>
</organism>
<name>A0A0F6IBX9_LEPIR</name>
<proteinExistence type="predicted"/>
<dbReference type="EMBL" id="AKWR02000166">
    <property type="protein sequence ID" value="EMJ35554.1"/>
    <property type="molecule type" value="Genomic_DNA"/>
</dbReference>